<organism evidence="3 4">
    <name type="scientific">Nocardioides agariphilus</name>
    <dbReference type="NCBI Taxonomy" id="433664"/>
    <lineage>
        <taxon>Bacteria</taxon>
        <taxon>Bacillati</taxon>
        <taxon>Actinomycetota</taxon>
        <taxon>Actinomycetes</taxon>
        <taxon>Propionibacteriales</taxon>
        <taxon>Nocardioidaceae</taxon>
        <taxon>Nocardioides</taxon>
    </lineage>
</organism>
<name>A0A930VR52_9ACTN</name>
<reference evidence="3" key="1">
    <citation type="submission" date="2020-11" db="EMBL/GenBank/DDBJ databases">
        <title>Nocardioides cynanchi sp. nov., isolated from soil of rhizosphere of Cynanchum wilfordii.</title>
        <authorList>
            <person name="Lee J.-S."/>
            <person name="Suh M.K."/>
            <person name="Kim J.-S."/>
        </authorList>
    </citation>
    <scope>NUCLEOTIDE SEQUENCE</scope>
    <source>
        <strain evidence="3">KCTC 19276</strain>
    </source>
</reference>
<evidence type="ECO:0000256" key="1">
    <source>
        <dbReference type="ARBA" id="ARBA00006817"/>
    </source>
</evidence>
<dbReference type="RefSeq" id="WP_194697607.1">
    <property type="nucleotide sequence ID" value="NZ_JADKPO010000025.1"/>
</dbReference>
<dbReference type="Proteomes" id="UP000660668">
    <property type="component" value="Unassembled WGS sequence"/>
</dbReference>
<dbReference type="InterPro" id="IPR013538">
    <property type="entry name" value="ASHA1/2-like_C"/>
</dbReference>
<evidence type="ECO:0000313" key="3">
    <source>
        <dbReference type="EMBL" id="MBF4769463.1"/>
    </source>
</evidence>
<sequence>MTTTETQTTQIYRIAIEATPEAIWEAITTSEFTQRFFFGARHTVTAERYLSLSPEGEVWADEPVEEFDPPRRLVHGWHSEYDEELAAEARSRVAWEIEPQDDGSCLLTLVHDRLEGAPKTAASVAGGWMTVLGRLKSLLETGDAGA</sequence>
<proteinExistence type="inferred from homology"/>
<comment type="caution">
    <text evidence="3">The sequence shown here is derived from an EMBL/GenBank/DDBJ whole genome shotgun (WGS) entry which is preliminary data.</text>
</comment>
<comment type="similarity">
    <text evidence="1">Belongs to the AHA1 family.</text>
</comment>
<accession>A0A930VR52</accession>
<dbReference type="SUPFAM" id="SSF55961">
    <property type="entry name" value="Bet v1-like"/>
    <property type="match status" value="1"/>
</dbReference>
<evidence type="ECO:0000259" key="2">
    <source>
        <dbReference type="Pfam" id="PF08327"/>
    </source>
</evidence>
<dbReference type="Gene3D" id="3.30.530.20">
    <property type="match status" value="1"/>
</dbReference>
<evidence type="ECO:0000313" key="4">
    <source>
        <dbReference type="Proteomes" id="UP000660668"/>
    </source>
</evidence>
<feature type="domain" description="Activator of Hsp90 ATPase homologue 1/2-like C-terminal" evidence="2">
    <location>
        <begin position="18"/>
        <end position="140"/>
    </location>
</feature>
<protein>
    <submittedName>
        <fullName evidence="3">SRPBCC domain-containing protein</fullName>
    </submittedName>
</protein>
<dbReference type="InterPro" id="IPR023393">
    <property type="entry name" value="START-like_dom_sf"/>
</dbReference>
<dbReference type="EMBL" id="JADKPO010000025">
    <property type="protein sequence ID" value="MBF4769463.1"/>
    <property type="molecule type" value="Genomic_DNA"/>
</dbReference>
<gene>
    <name evidence="3" type="ORF">ISU10_16970</name>
</gene>
<keyword evidence="4" id="KW-1185">Reference proteome</keyword>
<dbReference type="AlphaFoldDB" id="A0A930VR52"/>
<dbReference type="Pfam" id="PF08327">
    <property type="entry name" value="AHSA1"/>
    <property type="match status" value="1"/>
</dbReference>